<protein>
    <submittedName>
        <fullName evidence="2">Uncharacterized protein</fullName>
    </submittedName>
</protein>
<keyword evidence="1" id="KW-1133">Transmembrane helix</keyword>
<evidence type="ECO:0000313" key="2">
    <source>
        <dbReference type="EMBL" id="MFC0559961.1"/>
    </source>
</evidence>
<evidence type="ECO:0000313" key="3">
    <source>
        <dbReference type="Proteomes" id="UP001589833"/>
    </source>
</evidence>
<sequence length="112" mass="12253">MIKQLLIIGLAAIMFVGVWVIVLIQFTHDPNPASLNYTANTEVSNERAFDFPDSIKNGAKKEEDVVSSNVLSSVEIRGISNQLIDLRDYDFSDVSTADGVPIGAILDKLDLD</sequence>
<evidence type="ECO:0000256" key="1">
    <source>
        <dbReference type="SAM" id="Phobius"/>
    </source>
</evidence>
<comment type="caution">
    <text evidence="2">The sequence shown here is derived from an EMBL/GenBank/DDBJ whole genome shotgun (WGS) entry which is preliminary data.</text>
</comment>
<keyword evidence="1" id="KW-0812">Transmembrane</keyword>
<organism evidence="2 3">
    <name type="scientific">Halalkalibacter alkalisediminis</name>
    <dbReference type="NCBI Taxonomy" id="935616"/>
    <lineage>
        <taxon>Bacteria</taxon>
        <taxon>Bacillati</taxon>
        <taxon>Bacillota</taxon>
        <taxon>Bacilli</taxon>
        <taxon>Bacillales</taxon>
        <taxon>Bacillaceae</taxon>
        <taxon>Halalkalibacter</taxon>
    </lineage>
</organism>
<accession>A0ABV6NGV4</accession>
<name>A0ABV6NGV4_9BACI</name>
<reference evidence="2 3" key="1">
    <citation type="submission" date="2024-09" db="EMBL/GenBank/DDBJ databases">
        <authorList>
            <person name="Sun Q."/>
            <person name="Mori K."/>
        </authorList>
    </citation>
    <scope>NUCLEOTIDE SEQUENCE [LARGE SCALE GENOMIC DNA]</scope>
    <source>
        <strain evidence="2 3">NCAIM B.02301</strain>
    </source>
</reference>
<dbReference type="RefSeq" id="WP_273840707.1">
    <property type="nucleotide sequence ID" value="NZ_JAQQWT010000002.1"/>
</dbReference>
<dbReference type="Proteomes" id="UP001589833">
    <property type="component" value="Unassembled WGS sequence"/>
</dbReference>
<keyword evidence="3" id="KW-1185">Reference proteome</keyword>
<gene>
    <name evidence="2" type="ORF">ACFFH4_12950</name>
</gene>
<feature type="transmembrane region" description="Helical" evidence="1">
    <location>
        <begin position="5"/>
        <end position="26"/>
    </location>
</feature>
<proteinExistence type="predicted"/>
<keyword evidence="1" id="KW-0472">Membrane</keyword>
<dbReference type="EMBL" id="JBHLTR010000017">
    <property type="protein sequence ID" value="MFC0559961.1"/>
    <property type="molecule type" value="Genomic_DNA"/>
</dbReference>